<evidence type="ECO:0000313" key="7">
    <source>
        <dbReference type="EMBL" id="GFO46717.1"/>
    </source>
</evidence>
<proteinExistence type="predicted"/>
<feature type="transmembrane region" description="Helical" evidence="5">
    <location>
        <begin position="314"/>
        <end position="336"/>
    </location>
</feature>
<reference evidence="7 8" key="1">
    <citation type="journal article" date="2021" name="Elife">
        <title>Chloroplast acquisition without the gene transfer in kleptoplastic sea slugs, Plakobranchus ocellatus.</title>
        <authorList>
            <person name="Maeda T."/>
            <person name="Takahashi S."/>
            <person name="Yoshida T."/>
            <person name="Shimamura S."/>
            <person name="Takaki Y."/>
            <person name="Nagai Y."/>
            <person name="Toyoda A."/>
            <person name="Suzuki Y."/>
            <person name="Arimoto A."/>
            <person name="Ishii H."/>
            <person name="Satoh N."/>
            <person name="Nishiyama T."/>
            <person name="Hasebe M."/>
            <person name="Maruyama T."/>
            <person name="Minagawa J."/>
            <person name="Obokata J."/>
            <person name="Shigenobu S."/>
        </authorList>
    </citation>
    <scope>NUCLEOTIDE SEQUENCE [LARGE SCALE GENOMIC DNA]</scope>
</reference>
<dbReference type="InterPro" id="IPR017452">
    <property type="entry name" value="GPCR_Rhodpsn_7TM"/>
</dbReference>
<dbReference type="GO" id="GO:0016020">
    <property type="term" value="C:membrane"/>
    <property type="evidence" value="ECO:0007669"/>
    <property type="project" value="UniProtKB-SubCell"/>
</dbReference>
<keyword evidence="8" id="KW-1185">Reference proteome</keyword>
<feature type="transmembrane region" description="Helical" evidence="5">
    <location>
        <begin position="272"/>
        <end position="293"/>
    </location>
</feature>
<evidence type="ECO:0000259" key="6">
    <source>
        <dbReference type="PROSITE" id="PS50262"/>
    </source>
</evidence>
<organism evidence="7 8">
    <name type="scientific">Plakobranchus ocellatus</name>
    <dbReference type="NCBI Taxonomy" id="259542"/>
    <lineage>
        <taxon>Eukaryota</taxon>
        <taxon>Metazoa</taxon>
        <taxon>Spiralia</taxon>
        <taxon>Lophotrochozoa</taxon>
        <taxon>Mollusca</taxon>
        <taxon>Gastropoda</taxon>
        <taxon>Heterobranchia</taxon>
        <taxon>Euthyneura</taxon>
        <taxon>Panpulmonata</taxon>
        <taxon>Sacoglossa</taxon>
        <taxon>Placobranchoidea</taxon>
        <taxon>Plakobranchidae</taxon>
        <taxon>Plakobranchus</taxon>
    </lineage>
</organism>
<dbReference type="Pfam" id="PF00001">
    <property type="entry name" value="7tm_1"/>
    <property type="match status" value="1"/>
</dbReference>
<evidence type="ECO:0000256" key="3">
    <source>
        <dbReference type="ARBA" id="ARBA00022989"/>
    </source>
</evidence>
<dbReference type="Proteomes" id="UP000735302">
    <property type="component" value="Unassembled WGS sequence"/>
</dbReference>
<dbReference type="PANTHER" id="PTHR46641">
    <property type="entry name" value="FMRFAMIDE RECEPTOR-RELATED"/>
    <property type="match status" value="1"/>
</dbReference>
<dbReference type="EMBL" id="BLXT01008205">
    <property type="protein sequence ID" value="GFO46717.1"/>
    <property type="molecule type" value="Genomic_DNA"/>
</dbReference>
<dbReference type="PANTHER" id="PTHR46641:SF25">
    <property type="entry name" value="CNMAMIDE RECEPTOR-RELATED"/>
    <property type="match status" value="1"/>
</dbReference>
<dbReference type="Gene3D" id="1.20.1070.10">
    <property type="entry name" value="Rhodopsin 7-helix transmembrane proteins"/>
    <property type="match status" value="1"/>
</dbReference>
<dbReference type="SUPFAM" id="SSF81321">
    <property type="entry name" value="Family A G protein-coupled receptor-like"/>
    <property type="match status" value="1"/>
</dbReference>
<feature type="transmembrane region" description="Helical" evidence="5">
    <location>
        <begin position="356"/>
        <end position="379"/>
    </location>
</feature>
<dbReference type="GO" id="GO:0004930">
    <property type="term" value="F:G protein-coupled receptor activity"/>
    <property type="evidence" value="ECO:0007669"/>
    <property type="project" value="InterPro"/>
</dbReference>
<keyword evidence="7" id="KW-0675">Receptor</keyword>
<sequence length="554" mass="60885">MGDSSLSSFSHMQSSVQSSILPFISGGETSSGSPLSHYPIGTRVGEELVKSQKSPVSHLRTALFGGGDGGSAVTGGQLGLRADDEISGAGSSEGLQAGVMAAVKLLVNGSVSLLASTGVEAADSWDAGGGEQGGRVTARELGHAGESAGSGTVLATDLLHTQDAREYYYVNGSEDYFSTFYEQLLSHNTFKMRDELLKYVNPMLIILGNISNLIALIVLRRKKFKRSSVCFYLGAYAVANLLVLNLMLGLSWMFYIFETKHVTFIADWTCRLWMFLSNVITYSGIWFVVAMNVDRLIYISSRANAQAHCTRFSAKVVVTLIVILLVVVSIHAMWTYELRVHGCFVAFERNDLHTIIWPWWSAAVYSYIPLSTLIVLNVIQIAVPCVRHFRHGNSTGWGNMSSRIDTEGTDNFVLAALVISLHFFFLTVPATVINVLDIHLPSSWLQVDVIARIELAKKITEQMSSLNQSLLGLHLFACSPDFRRELAHCCRAIFRCKSARKRPFKAFELRGNSGIRVGVKTSNSDDSSSQHREVDYELCNSNESKDGEMTITSV</sequence>
<dbReference type="AlphaFoldDB" id="A0AAV4DRL5"/>
<comment type="subcellular location">
    <subcellularLocation>
        <location evidence="1">Membrane</location>
    </subcellularLocation>
</comment>
<evidence type="ECO:0000313" key="8">
    <source>
        <dbReference type="Proteomes" id="UP000735302"/>
    </source>
</evidence>
<name>A0AAV4DRL5_9GAST</name>
<evidence type="ECO:0000256" key="5">
    <source>
        <dbReference type="SAM" id="Phobius"/>
    </source>
</evidence>
<comment type="caution">
    <text evidence="7">The sequence shown here is derived from an EMBL/GenBank/DDBJ whole genome shotgun (WGS) entry which is preliminary data.</text>
</comment>
<keyword evidence="3 5" id="KW-1133">Transmembrane helix</keyword>
<keyword evidence="4 5" id="KW-0472">Membrane</keyword>
<feature type="transmembrane region" description="Helical" evidence="5">
    <location>
        <begin position="231"/>
        <end position="257"/>
    </location>
</feature>
<evidence type="ECO:0000256" key="1">
    <source>
        <dbReference type="ARBA" id="ARBA00004370"/>
    </source>
</evidence>
<gene>
    <name evidence="7" type="ORF">PoB_007322200</name>
</gene>
<keyword evidence="2 5" id="KW-0812">Transmembrane</keyword>
<dbReference type="PROSITE" id="PS50262">
    <property type="entry name" value="G_PROTEIN_RECEP_F1_2"/>
    <property type="match status" value="1"/>
</dbReference>
<dbReference type="InterPro" id="IPR000276">
    <property type="entry name" value="GPCR_Rhodpsn"/>
</dbReference>
<feature type="transmembrane region" description="Helical" evidence="5">
    <location>
        <begin position="412"/>
        <end position="436"/>
    </location>
</feature>
<feature type="transmembrane region" description="Helical" evidence="5">
    <location>
        <begin position="199"/>
        <end position="219"/>
    </location>
</feature>
<protein>
    <submittedName>
        <fullName evidence="7">FMRFamide receptor-like</fullName>
    </submittedName>
</protein>
<accession>A0AAV4DRL5</accession>
<dbReference type="InterPro" id="IPR052954">
    <property type="entry name" value="GPCR-Ligand_Int"/>
</dbReference>
<feature type="domain" description="G-protein coupled receptors family 1 profile" evidence="6">
    <location>
        <begin position="211"/>
        <end position="475"/>
    </location>
</feature>
<evidence type="ECO:0000256" key="2">
    <source>
        <dbReference type="ARBA" id="ARBA00022692"/>
    </source>
</evidence>
<evidence type="ECO:0000256" key="4">
    <source>
        <dbReference type="ARBA" id="ARBA00023136"/>
    </source>
</evidence>